<evidence type="ECO:0000256" key="1">
    <source>
        <dbReference type="SAM" id="MobiDB-lite"/>
    </source>
</evidence>
<dbReference type="AlphaFoldDB" id="A0A0L0FX22"/>
<feature type="compositionally biased region" description="Polar residues" evidence="1">
    <location>
        <begin position="52"/>
        <end position="62"/>
    </location>
</feature>
<reference evidence="2 3" key="1">
    <citation type="submission" date="2011-02" db="EMBL/GenBank/DDBJ databases">
        <title>The Genome Sequence of Sphaeroforma arctica JP610.</title>
        <authorList>
            <consortium name="The Broad Institute Genome Sequencing Platform"/>
            <person name="Russ C."/>
            <person name="Cuomo C."/>
            <person name="Young S.K."/>
            <person name="Zeng Q."/>
            <person name="Gargeya S."/>
            <person name="Alvarado L."/>
            <person name="Berlin A."/>
            <person name="Chapman S.B."/>
            <person name="Chen Z."/>
            <person name="Freedman E."/>
            <person name="Gellesch M."/>
            <person name="Goldberg J."/>
            <person name="Griggs A."/>
            <person name="Gujja S."/>
            <person name="Heilman E."/>
            <person name="Heiman D."/>
            <person name="Howarth C."/>
            <person name="Mehta T."/>
            <person name="Neiman D."/>
            <person name="Pearson M."/>
            <person name="Roberts A."/>
            <person name="Saif S."/>
            <person name="Shea T."/>
            <person name="Shenoy N."/>
            <person name="Sisk P."/>
            <person name="Stolte C."/>
            <person name="Sykes S."/>
            <person name="White J."/>
            <person name="Yandava C."/>
            <person name="Burger G."/>
            <person name="Gray M.W."/>
            <person name="Holland P.W.H."/>
            <person name="King N."/>
            <person name="Lang F.B.F."/>
            <person name="Roger A.J."/>
            <person name="Ruiz-Trillo I."/>
            <person name="Haas B."/>
            <person name="Nusbaum C."/>
            <person name="Birren B."/>
        </authorList>
    </citation>
    <scope>NUCLEOTIDE SEQUENCE [LARGE SCALE GENOMIC DNA]</scope>
    <source>
        <strain evidence="2 3">JP610</strain>
    </source>
</reference>
<feature type="region of interest" description="Disordered" evidence="1">
    <location>
        <begin position="1"/>
        <end position="160"/>
    </location>
</feature>
<dbReference type="RefSeq" id="XP_014155086.1">
    <property type="nucleotide sequence ID" value="XM_014299611.1"/>
</dbReference>
<gene>
    <name evidence="2" type="ORF">SARC_06467</name>
</gene>
<feature type="compositionally biased region" description="Polar residues" evidence="1">
    <location>
        <begin position="122"/>
        <end position="131"/>
    </location>
</feature>
<feature type="compositionally biased region" description="Polar residues" evidence="1">
    <location>
        <begin position="76"/>
        <end position="90"/>
    </location>
</feature>
<organism evidence="2 3">
    <name type="scientific">Sphaeroforma arctica JP610</name>
    <dbReference type="NCBI Taxonomy" id="667725"/>
    <lineage>
        <taxon>Eukaryota</taxon>
        <taxon>Ichthyosporea</taxon>
        <taxon>Ichthyophonida</taxon>
        <taxon>Sphaeroforma</taxon>
    </lineage>
</organism>
<protein>
    <submittedName>
        <fullName evidence="2">Uncharacterized protein</fullName>
    </submittedName>
</protein>
<feature type="compositionally biased region" description="Basic and acidic residues" evidence="1">
    <location>
        <begin position="108"/>
        <end position="121"/>
    </location>
</feature>
<dbReference type="Proteomes" id="UP000054560">
    <property type="component" value="Unassembled WGS sequence"/>
</dbReference>
<sequence>MGESSVSDITEVPGVSHSRRKIRVKSNHEQQSSSGRHSGGTNGDLGSPAGDHNTNSCHTSSYCHDEDNVDHVSAPTIVTHSSAGDTMGSSDTKETSRRSRKVVNTSASHERGLDVKQEVKGNSRSRGTDNSVVYGGDYKAKESGRSPLSGTRNSTGKHSLSAADMNGLLDEEFVEYVVKGANAGFIDFSLVELLVSKQLGNTQKDLEKLNCVQEQKERFDAEKKKQQRTKKYKVKTPKGGDGVARQYELLNPHALDDTASIDTSTPALHASSTGVTAFGRSLGDKEGMTFEEMTAALANAKVSTVQQTR</sequence>
<proteinExistence type="predicted"/>
<feature type="compositionally biased region" description="Polar residues" evidence="1">
    <location>
        <begin position="146"/>
        <end position="158"/>
    </location>
</feature>
<evidence type="ECO:0000313" key="2">
    <source>
        <dbReference type="EMBL" id="KNC81184.1"/>
    </source>
</evidence>
<name>A0A0L0FX22_9EUKA</name>
<keyword evidence="3" id="KW-1185">Reference proteome</keyword>
<evidence type="ECO:0000313" key="3">
    <source>
        <dbReference type="Proteomes" id="UP000054560"/>
    </source>
</evidence>
<dbReference type="EMBL" id="KQ242059">
    <property type="protein sequence ID" value="KNC81184.1"/>
    <property type="molecule type" value="Genomic_DNA"/>
</dbReference>
<accession>A0A0L0FX22</accession>
<dbReference type="GeneID" id="25906971"/>